<dbReference type="EMBL" id="PVUE01000012">
    <property type="protein sequence ID" value="PRZ41041.1"/>
    <property type="molecule type" value="Genomic_DNA"/>
</dbReference>
<dbReference type="InterPro" id="IPR041916">
    <property type="entry name" value="Anti_sigma_zinc_sf"/>
</dbReference>
<dbReference type="Pfam" id="PF13490">
    <property type="entry name" value="zf-HC2"/>
    <property type="match status" value="1"/>
</dbReference>
<evidence type="ECO:0000256" key="2">
    <source>
        <dbReference type="ARBA" id="ARBA00023163"/>
    </source>
</evidence>
<gene>
    <name evidence="4" type="ORF">CLV47_11274</name>
</gene>
<comment type="caution">
    <text evidence="4">The sequence shown here is derived from an EMBL/GenBank/DDBJ whole genome shotgun (WGS) entry which is preliminary data.</text>
</comment>
<organism evidence="4 5">
    <name type="scientific">Antricoccus suffuscus</name>
    <dbReference type="NCBI Taxonomy" id="1629062"/>
    <lineage>
        <taxon>Bacteria</taxon>
        <taxon>Bacillati</taxon>
        <taxon>Actinomycetota</taxon>
        <taxon>Actinomycetes</taxon>
        <taxon>Geodermatophilales</taxon>
        <taxon>Antricoccaceae</taxon>
        <taxon>Antricoccus</taxon>
    </lineage>
</organism>
<dbReference type="InterPro" id="IPR027383">
    <property type="entry name" value="Znf_put"/>
</dbReference>
<protein>
    <submittedName>
        <fullName evidence="4">Putative zinc finger protein</fullName>
    </submittedName>
</protein>
<sequence>MNRADTHLSTEALAAYVDGELAPGPKARAAEHIAGCLECGFAVGVQAQTKESLSSSSGTFAVPSGLLAKLGKIPYDVELPHDRPTASGMSMSGGGVFEFSVAAPAVARESMPRPEHPSEPAKRSRLGEMRRARHFNRGAALIALGVGLTLSPTMLGGNGHIVSTHDEPLPSSVVGIVSGQSGAPATHG</sequence>
<keyword evidence="5" id="KW-1185">Reference proteome</keyword>
<dbReference type="Proteomes" id="UP000237752">
    <property type="component" value="Unassembled WGS sequence"/>
</dbReference>
<dbReference type="Gene3D" id="1.10.10.1320">
    <property type="entry name" value="Anti-sigma factor, zinc-finger domain"/>
    <property type="match status" value="1"/>
</dbReference>
<keyword evidence="2" id="KW-0804">Transcription</keyword>
<proteinExistence type="predicted"/>
<feature type="domain" description="Putative zinc-finger" evidence="3">
    <location>
        <begin position="11"/>
        <end position="39"/>
    </location>
</feature>
<name>A0A2T0ZXF8_9ACTN</name>
<dbReference type="RefSeq" id="WP_106349696.1">
    <property type="nucleotide sequence ID" value="NZ_PVUE01000012.1"/>
</dbReference>
<evidence type="ECO:0000256" key="1">
    <source>
        <dbReference type="ARBA" id="ARBA00023015"/>
    </source>
</evidence>
<reference evidence="4 5" key="1">
    <citation type="submission" date="2018-03" db="EMBL/GenBank/DDBJ databases">
        <title>Genomic Encyclopedia of Archaeal and Bacterial Type Strains, Phase II (KMG-II): from individual species to whole genera.</title>
        <authorList>
            <person name="Goeker M."/>
        </authorList>
    </citation>
    <scope>NUCLEOTIDE SEQUENCE [LARGE SCALE GENOMIC DNA]</scope>
    <source>
        <strain evidence="4 5">DSM 100065</strain>
    </source>
</reference>
<keyword evidence="1" id="KW-0805">Transcription regulation</keyword>
<evidence type="ECO:0000259" key="3">
    <source>
        <dbReference type="Pfam" id="PF13490"/>
    </source>
</evidence>
<dbReference type="AlphaFoldDB" id="A0A2T0ZXF8"/>
<evidence type="ECO:0000313" key="5">
    <source>
        <dbReference type="Proteomes" id="UP000237752"/>
    </source>
</evidence>
<accession>A0A2T0ZXF8</accession>
<evidence type="ECO:0000313" key="4">
    <source>
        <dbReference type="EMBL" id="PRZ41041.1"/>
    </source>
</evidence>
<dbReference type="OrthoDB" id="4425192at2"/>